<proteinExistence type="predicted"/>
<dbReference type="AlphaFoldDB" id="A0A1X2G417"/>
<gene>
    <name evidence="2" type="ORF">DM01DRAFT_1312510</name>
</gene>
<protein>
    <submittedName>
        <fullName evidence="2">Uncharacterized protein</fullName>
    </submittedName>
</protein>
<dbReference type="OrthoDB" id="2233065at2759"/>
<dbReference type="Proteomes" id="UP000242146">
    <property type="component" value="Unassembled WGS sequence"/>
</dbReference>
<evidence type="ECO:0000313" key="3">
    <source>
        <dbReference type="Proteomes" id="UP000242146"/>
    </source>
</evidence>
<reference evidence="2 3" key="1">
    <citation type="submission" date="2016-07" db="EMBL/GenBank/DDBJ databases">
        <title>Pervasive Adenine N6-methylation of Active Genes in Fungi.</title>
        <authorList>
            <consortium name="DOE Joint Genome Institute"/>
            <person name="Mondo S.J."/>
            <person name="Dannebaum R.O."/>
            <person name="Kuo R.C."/>
            <person name="Labutti K."/>
            <person name="Haridas S."/>
            <person name="Kuo A."/>
            <person name="Salamov A."/>
            <person name="Ahrendt S.R."/>
            <person name="Lipzen A."/>
            <person name="Sullivan W."/>
            <person name="Andreopoulos W.B."/>
            <person name="Clum A."/>
            <person name="Lindquist E."/>
            <person name="Daum C."/>
            <person name="Ramamoorthy G.K."/>
            <person name="Gryganskyi A."/>
            <person name="Culley D."/>
            <person name="Magnuson J.K."/>
            <person name="James T.Y."/>
            <person name="O'Malley M.A."/>
            <person name="Stajich J.E."/>
            <person name="Spatafora J.W."/>
            <person name="Visel A."/>
            <person name="Grigoriev I.V."/>
        </authorList>
    </citation>
    <scope>NUCLEOTIDE SEQUENCE [LARGE SCALE GENOMIC DNA]</scope>
    <source>
        <strain evidence="2 3">NRRL 3301</strain>
    </source>
</reference>
<organism evidence="2 3">
    <name type="scientific">Hesseltinella vesiculosa</name>
    <dbReference type="NCBI Taxonomy" id="101127"/>
    <lineage>
        <taxon>Eukaryota</taxon>
        <taxon>Fungi</taxon>
        <taxon>Fungi incertae sedis</taxon>
        <taxon>Mucoromycota</taxon>
        <taxon>Mucoromycotina</taxon>
        <taxon>Mucoromycetes</taxon>
        <taxon>Mucorales</taxon>
        <taxon>Cunninghamellaceae</taxon>
        <taxon>Hesseltinella</taxon>
    </lineage>
</organism>
<evidence type="ECO:0000256" key="1">
    <source>
        <dbReference type="SAM" id="MobiDB-lite"/>
    </source>
</evidence>
<keyword evidence="3" id="KW-1185">Reference proteome</keyword>
<sequence>MTYLERIDYEEDESDYEKDESDYEEDESDYKEDEMRDEFLTDELPSDMLPGSDGLSKMVLKVPSVVDIVAHDLLKVPKATYMVADSEWHNGTRSDVLYVPRLAAQKALPPILIEVQLIINEPFMQKLVRYCQSVLLIHKVYPLVVVFCIDKVSTSNVMNKFKPVEEKPWMYALDHCDFWAKKCFLLSERTLLGHPLDGDVPHLMALALFLVEQAPSLQGHSRRDHPTIRQLYLYAIDLCKEELDRKKLFVEVIDVVCNNNMRILDKAKAVLSSVPGTSEAERHISSGLEYNRQVKRKYVTINEDDIPLEPLPSGSLKEREWQNTNERDDDLKFIVQYRENHVGKWSWVKCLEEAHAQDHCTRFATVEGIRTFYKRAIMN</sequence>
<comment type="caution">
    <text evidence="2">The sequence shown here is derived from an EMBL/GenBank/DDBJ whole genome shotgun (WGS) entry which is preliminary data.</text>
</comment>
<dbReference type="EMBL" id="MCGT01000049">
    <property type="protein sequence ID" value="ORX44234.1"/>
    <property type="molecule type" value="Genomic_DNA"/>
</dbReference>
<name>A0A1X2G417_9FUNG</name>
<feature type="region of interest" description="Disordered" evidence="1">
    <location>
        <begin position="1"/>
        <end position="37"/>
    </location>
</feature>
<evidence type="ECO:0000313" key="2">
    <source>
        <dbReference type="EMBL" id="ORX44234.1"/>
    </source>
</evidence>
<feature type="compositionally biased region" description="Acidic residues" evidence="1">
    <location>
        <begin position="8"/>
        <end position="32"/>
    </location>
</feature>
<accession>A0A1X2G417</accession>